<sequence>MDSTTSTPNIQHIRYRRFTALWKGTLCLLFIVLCILLLWFIYDGLSGKLETLYYSIAAVLGIWFIGPLCLMFGARFIKQPPVLLSWNDEAILCGKRNIRWEQIRKIELSSYHFSKWILSSSPMIVLFLNDGTRHHIATDHLLSKKERDEAINLLQQTLRNKHPREDGYTSSL</sequence>
<dbReference type="AlphaFoldDB" id="A0AAP5LNQ4"/>
<evidence type="ECO:0000313" key="2">
    <source>
        <dbReference type="EMBL" id="MDR6723920.1"/>
    </source>
</evidence>
<feature type="transmembrane region" description="Helical" evidence="1">
    <location>
        <begin position="20"/>
        <end position="42"/>
    </location>
</feature>
<keyword evidence="1" id="KW-1133">Transmembrane helix</keyword>
<reference evidence="2" key="1">
    <citation type="submission" date="2023-07" db="EMBL/GenBank/DDBJ databases">
        <title>Sorghum-associated microbial communities from plants grown in Nebraska, USA.</title>
        <authorList>
            <person name="Schachtman D."/>
        </authorList>
    </citation>
    <scope>NUCLEOTIDE SEQUENCE</scope>
    <source>
        <strain evidence="2">BE80</strain>
    </source>
</reference>
<evidence type="ECO:0000256" key="1">
    <source>
        <dbReference type="SAM" id="Phobius"/>
    </source>
</evidence>
<name>A0AAP5LNQ4_PAEAM</name>
<keyword evidence="1" id="KW-0472">Membrane</keyword>
<gene>
    <name evidence="2" type="ORF">J2W91_002382</name>
</gene>
<organism evidence="2 3">
    <name type="scientific">Paenibacillus amylolyticus</name>
    <dbReference type="NCBI Taxonomy" id="1451"/>
    <lineage>
        <taxon>Bacteria</taxon>
        <taxon>Bacillati</taxon>
        <taxon>Bacillota</taxon>
        <taxon>Bacilli</taxon>
        <taxon>Bacillales</taxon>
        <taxon>Paenibacillaceae</taxon>
        <taxon>Paenibacillus</taxon>
    </lineage>
</organism>
<keyword evidence="1" id="KW-0812">Transmembrane</keyword>
<dbReference type="Proteomes" id="UP001254832">
    <property type="component" value="Unassembled WGS sequence"/>
</dbReference>
<accession>A0AAP5LNQ4</accession>
<dbReference type="RefSeq" id="WP_310139592.1">
    <property type="nucleotide sequence ID" value="NZ_JAVDTR010000006.1"/>
</dbReference>
<feature type="transmembrane region" description="Helical" evidence="1">
    <location>
        <begin position="54"/>
        <end position="77"/>
    </location>
</feature>
<proteinExistence type="predicted"/>
<evidence type="ECO:0000313" key="3">
    <source>
        <dbReference type="Proteomes" id="UP001254832"/>
    </source>
</evidence>
<protein>
    <submittedName>
        <fullName evidence="2">Uncharacterized protein</fullName>
    </submittedName>
</protein>
<comment type="caution">
    <text evidence="2">The sequence shown here is derived from an EMBL/GenBank/DDBJ whole genome shotgun (WGS) entry which is preliminary data.</text>
</comment>
<dbReference type="EMBL" id="JAVDTR010000006">
    <property type="protein sequence ID" value="MDR6723920.1"/>
    <property type="molecule type" value="Genomic_DNA"/>
</dbReference>